<dbReference type="PANTHER" id="PTHR47186">
    <property type="entry name" value="LEUCINE-RICH REPEAT-CONTAINING PROTEIN 57"/>
    <property type="match status" value="1"/>
</dbReference>
<dbReference type="PANTHER" id="PTHR47186:SF29">
    <property type="entry name" value="NB-ARC DOMAIN-CONTAINING PROTEIN"/>
    <property type="match status" value="1"/>
</dbReference>
<comment type="caution">
    <text evidence="3">The sequence shown here is derived from an EMBL/GenBank/DDBJ whole genome shotgun (WGS) entry which is preliminary data.</text>
</comment>
<dbReference type="AlphaFoldDB" id="A0A8K0HWB4"/>
<evidence type="ECO:0000313" key="3">
    <source>
        <dbReference type="EMBL" id="KAG1327395.1"/>
    </source>
</evidence>
<keyword evidence="1" id="KW-0677">Repeat</keyword>
<sequence>MRSEIEELPSTTRNLKKLRHLFAEKILVPSGMTINTRRGVQAPKGLWKLKDLQTLQAVEANMEFVERLGNLTQLRSVRIWKVRGIHCKHLCTSLSRLRYLSYLSLNASDENEILQLGGWDHPPQHLVKLRLKGRLAEGTMELPLCPALGSSLRRLRLVWSGLGEDPLRSLSQLTNLVRLNLQKAYEGQQLWFRSGWFPHLKQLHLYDMPQLNQVEVEDNAMASLEYLDLDGLPALKDVPRGIEYLPSLQELYLKDLHPEFKERFEKSGDKNKVPRIPYAYYIFKREDQTIYQRLS</sequence>
<reference evidence="3" key="2">
    <citation type="submission" date="2019-07" db="EMBL/GenBank/DDBJ databases">
        <authorList>
            <person name="Yang Y."/>
            <person name="Bocs S."/>
            <person name="Baudouin L."/>
        </authorList>
    </citation>
    <scope>NUCLEOTIDE SEQUENCE</scope>
    <source>
        <tissue evidence="3">Spear leaf of Hainan Tall coconut</tissue>
    </source>
</reference>
<dbReference type="SUPFAM" id="SSF52058">
    <property type="entry name" value="L domain-like"/>
    <property type="match status" value="1"/>
</dbReference>
<reference evidence="3" key="1">
    <citation type="journal article" date="2017" name="Gigascience">
        <title>The genome draft of coconut (Cocos nucifera).</title>
        <authorList>
            <person name="Xiao Y."/>
            <person name="Xu P."/>
            <person name="Fan H."/>
            <person name="Baudouin L."/>
            <person name="Xia W."/>
            <person name="Bocs S."/>
            <person name="Xu J."/>
            <person name="Li Q."/>
            <person name="Guo A."/>
            <person name="Zhou L."/>
            <person name="Li J."/>
            <person name="Wu Y."/>
            <person name="Ma Z."/>
            <person name="Armero A."/>
            <person name="Issali A.E."/>
            <person name="Liu N."/>
            <person name="Peng M."/>
            <person name="Yang Y."/>
        </authorList>
    </citation>
    <scope>NUCLEOTIDE SEQUENCE</scope>
    <source>
        <tissue evidence="3">Spear leaf of Hainan Tall coconut</tissue>
    </source>
</reference>
<dbReference type="EMBL" id="CM017872">
    <property type="protein sequence ID" value="KAG1327395.1"/>
    <property type="molecule type" value="Genomic_DNA"/>
</dbReference>
<evidence type="ECO:0000259" key="2">
    <source>
        <dbReference type="Pfam" id="PF23598"/>
    </source>
</evidence>
<evidence type="ECO:0000313" key="4">
    <source>
        <dbReference type="Proteomes" id="UP000797356"/>
    </source>
</evidence>
<evidence type="ECO:0000256" key="1">
    <source>
        <dbReference type="ARBA" id="ARBA00022737"/>
    </source>
</evidence>
<proteinExistence type="predicted"/>
<name>A0A8K0HWB4_COCNU</name>
<dbReference type="Pfam" id="PF23598">
    <property type="entry name" value="LRR_14"/>
    <property type="match status" value="1"/>
</dbReference>
<dbReference type="OrthoDB" id="598235at2759"/>
<dbReference type="Proteomes" id="UP000797356">
    <property type="component" value="Chromosome 1"/>
</dbReference>
<protein>
    <submittedName>
        <fullName evidence="3">Putative Disease resistance protein RPM1</fullName>
    </submittedName>
</protein>
<feature type="domain" description="Disease resistance R13L4/SHOC-2-like LRR" evidence="2">
    <location>
        <begin position="3"/>
        <end position="253"/>
    </location>
</feature>
<dbReference type="Gene3D" id="3.80.10.10">
    <property type="entry name" value="Ribonuclease Inhibitor"/>
    <property type="match status" value="1"/>
</dbReference>
<dbReference type="InterPro" id="IPR032675">
    <property type="entry name" value="LRR_dom_sf"/>
</dbReference>
<organism evidence="3 4">
    <name type="scientific">Cocos nucifera</name>
    <name type="common">Coconut palm</name>
    <dbReference type="NCBI Taxonomy" id="13894"/>
    <lineage>
        <taxon>Eukaryota</taxon>
        <taxon>Viridiplantae</taxon>
        <taxon>Streptophyta</taxon>
        <taxon>Embryophyta</taxon>
        <taxon>Tracheophyta</taxon>
        <taxon>Spermatophyta</taxon>
        <taxon>Magnoliopsida</taxon>
        <taxon>Liliopsida</taxon>
        <taxon>Arecaceae</taxon>
        <taxon>Arecoideae</taxon>
        <taxon>Cocoseae</taxon>
        <taxon>Attaleinae</taxon>
        <taxon>Cocos</taxon>
    </lineage>
</organism>
<accession>A0A8K0HWB4</accession>
<gene>
    <name evidence="3" type="ORF">COCNU_01G013290</name>
</gene>
<keyword evidence="4" id="KW-1185">Reference proteome</keyword>
<dbReference type="InterPro" id="IPR055414">
    <property type="entry name" value="LRR_R13L4/SHOC2-like"/>
</dbReference>